<dbReference type="GO" id="GO:0005381">
    <property type="term" value="F:iron ion transmembrane transporter activity"/>
    <property type="evidence" value="ECO:0007669"/>
    <property type="project" value="UniProtKB-UniRule"/>
</dbReference>
<protein>
    <recommendedName>
        <fullName evidence="6">Solute carrier family 40 member</fullName>
    </recommendedName>
</protein>
<feature type="transmembrane region" description="Helical" evidence="6">
    <location>
        <begin position="195"/>
        <end position="218"/>
    </location>
</feature>
<evidence type="ECO:0000256" key="5">
    <source>
        <dbReference type="ARBA" id="ARBA00023136"/>
    </source>
</evidence>
<evidence type="ECO:0000256" key="3">
    <source>
        <dbReference type="ARBA" id="ARBA00022692"/>
    </source>
</evidence>
<gene>
    <name evidence="8" type="primary">IREG1</name>
    <name evidence="8" type="ORF">CK203_053843</name>
</gene>
<comment type="function">
    <text evidence="6">May be involved in iron transport and iron homeostasis.</text>
</comment>
<dbReference type="InterPro" id="IPR009716">
    <property type="entry name" value="Ferroportin-1"/>
</dbReference>
<dbReference type="Pfam" id="PF06963">
    <property type="entry name" value="FPN1"/>
    <property type="match status" value="2"/>
</dbReference>
<comment type="subcellular location">
    <subcellularLocation>
        <location evidence="1 6">Membrane</location>
        <topology evidence="1 6">Multi-pass membrane protein</topology>
    </subcellularLocation>
</comment>
<evidence type="ECO:0000313" key="8">
    <source>
        <dbReference type="EMBL" id="RVW74824.1"/>
    </source>
</evidence>
<keyword evidence="5 6" id="KW-0472">Membrane</keyword>
<evidence type="ECO:0000256" key="4">
    <source>
        <dbReference type="ARBA" id="ARBA00022989"/>
    </source>
</evidence>
<evidence type="ECO:0000256" key="1">
    <source>
        <dbReference type="ARBA" id="ARBA00004141"/>
    </source>
</evidence>
<evidence type="ECO:0000313" key="9">
    <source>
        <dbReference type="Proteomes" id="UP000288805"/>
    </source>
</evidence>
<keyword evidence="6" id="KW-0406">Ion transport</keyword>
<organism evidence="8 9">
    <name type="scientific">Vitis vinifera</name>
    <name type="common">Grape</name>
    <dbReference type="NCBI Taxonomy" id="29760"/>
    <lineage>
        <taxon>Eukaryota</taxon>
        <taxon>Viridiplantae</taxon>
        <taxon>Streptophyta</taxon>
        <taxon>Embryophyta</taxon>
        <taxon>Tracheophyta</taxon>
        <taxon>Spermatophyta</taxon>
        <taxon>Magnoliopsida</taxon>
        <taxon>eudicotyledons</taxon>
        <taxon>Gunneridae</taxon>
        <taxon>Pentapetalae</taxon>
        <taxon>rosids</taxon>
        <taxon>Vitales</taxon>
        <taxon>Vitaceae</taxon>
        <taxon>Viteae</taxon>
        <taxon>Vitis</taxon>
    </lineage>
</organism>
<keyword evidence="4 6" id="KW-1133">Transmembrane helix</keyword>
<sequence length="315" mass="34762">MEGDMRTREPLPDPKEEEEEQQPAQPPLLPSSLIIYLMWEFSVGLYMINIWPNSLLLAAVYGVVESASTAFLGPSIGQWLDRLTYVKVLQLWLWTQNLSLWLLGCSGRITVLLKLKHTNLAAFITIVALTNISGAVGVLSTLAGSILIEESALRESNQKRTSKIAERSAGRVHLLVKGFGTLMTVALQWEGIPAYFIGIARGISAAIGIAATFVYPILQSHISTLRTGLWSIWSQVLLRSHFSSKLLLLADHYLCELCCIFANGGVATSRLGLWMFDLSVTQQMQDGVPESDRCVVGGVQNSLQSYLDLMAYVME</sequence>
<dbReference type="Proteomes" id="UP000288805">
    <property type="component" value="Unassembled WGS sequence"/>
</dbReference>
<comment type="caution">
    <text evidence="6">Lacks conserved residue(s) required for the propagation of feature annotation.</text>
</comment>
<dbReference type="AlphaFoldDB" id="A0A438GRI2"/>
<comment type="similarity">
    <text evidence="6">Belongs to the ferroportin (FP) (TC 2.A.100) family. SLC40A subfamily.</text>
</comment>
<feature type="compositionally biased region" description="Basic and acidic residues" evidence="7">
    <location>
        <begin position="1"/>
        <end position="14"/>
    </location>
</feature>
<reference evidence="8 9" key="1">
    <citation type="journal article" date="2018" name="PLoS Genet.">
        <title>Population sequencing reveals clonal diversity and ancestral inbreeding in the grapevine cultivar Chardonnay.</title>
        <authorList>
            <person name="Roach M.J."/>
            <person name="Johnson D.L."/>
            <person name="Bohlmann J."/>
            <person name="van Vuuren H.J."/>
            <person name="Jones S.J."/>
            <person name="Pretorius I.S."/>
            <person name="Schmidt S.A."/>
            <person name="Borneman A.R."/>
        </authorList>
    </citation>
    <scope>NUCLEOTIDE SEQUENCE [LARGE SCALE GENOMIC DNA]</scope>
    <source>
        <strain evidence="9">cv. Chardonnay</strain>
        <tissue evidence="8">Leaf</tissue>
    </source>
</reference>
<evidence type="ECO:0000256" key="2">
    <source>
        <dbReference type="ARBA" id="ARBA00022448"/>
    </source>
</evidence>
<evidence type="ECO:0000256" key="7">
    <source>
        <dbReference type="SAM" id="MobiDB-lite"/>
    </source>
</evidence>
<accession>A0A438GRI2</accession>
<dbReference type="GO" id="GO:0016020">
    <property type="term" value="C:membrane"/>
    <property type="evidence" value="ECO:0007669"/>
    <property type="project" value="UniProtKB-SubCell"/>
</dbReference>
<feature type="transmembrane region" description="Helical" evidence="6">
    <location>
        <begin position="55"/>
        <end position="76"/>
    </location>
</feature>
<proteinExistence type="inferred from homology"/>
<feature type="region of interest" description="Disordered" evidence="7">
    <location>
        <begin position="1"/>
        <end position="26"/>
    </location>
</feature>
<evidence type="ECO:0000256" key="6">
    <source>
        <dbReference type="RuleBase" id="RU365065"/>
    </source>
</evidence>
<keyword evidence="3 6" id="KW-0812">Transmembrane</keyword>
<dbReference type="PANTHER" id="PTHR11660">
    <property type="entry name" value="SOLUTE CARRIER FAMILY 40 MEMBER"/>
    <property type="match status" value="1"/>
</dbReference>
<dbReference type="PANTHER" id="PTHR11660:SF57">
    <property type="entry name" value="SOLUTE CARRIER FAMILY 40 MEMBER"/>
    <property type="match status" value="1"/>
</dbReference>
<feature type="transmembrane region" description="Helical" evidence="6">
    <location>
        <begin position="120"/>
        <end position="148"/>
    </location>
</feature>
<keyword evidence="2 6" id="KW-0813">Transport</keyword>
<comment type="caution">
    <text evidence="8">The sequence shown here is derived from an EMBL/GenBank/DDBJ whole genome shotgun (WGS) entry which is preliminary data.</text>
</comment>
<name>A0A438GRI2_VITVI</name>
<dbReference type="EMBL" id="QGNW01000362">
    <property type="protein sequence ID" value="RVW74824.1"/>
    <property type="molecule type" value="Genomic_DNA"/>
</dbReference>